<feature type="region of interest" description="Disordered" evidence="1">
    <location>
        <begin position="83"/>
        <end position="114"/>
    </location>
</feature>
<protein>
    <submittedName>
        <fullName evidence="2">Uncharacterized protein</fullName>
    </submittedName>
</protein>
<gene>
    <name evidence="2" type="ORF">KL86DES1_22103</name>
</gene>
<reference evidence="2" key="1">
    <citation type="submission" date="2016-08" db="EMBL/GenBank/DDBJ databases">
        <authorList>
            <person name="Seilhamer J.J."/>
        </authorList>
    </citation>
    <scope>NUCLEOTIDE SEQUENCE</scope>
    <source>
        <strain evidence="2">86-1</strain>
    </source>
</reference>
<evidence type="ECO:0000313" key="2">
    <source>
        <dbReference type="EMBL" id="SCM74704.1"/>
    </source>
</evidence>
<dbReference type="EMBL" id="FMJC01000002">
    <property type="protein sequence ID" value="SCM74704.1"/>
    <property type="molecule type" value="Genomic_DNA"/>
</dbReference>
<proteinExistence type="predicted"/>
<name>A0A212LAU8_9BACT</name>
<evidence type="ECO:0000256" key="1">
    <source>
        <dbReference type="SAM" id="MobiDB-lite"/>
    </source>
</evidence>
<sequence length="114" mass="12615">MALILTKIEFFKDKTASALEDVYPKGTLPKIPKPKACYTGTDNPKTMPVPQAFCQGAARAYMERLTLCYEGICLRAERVTPRGPCRAKGSNGPGAAGRQHIIPYYPPQTERPTW</sequence>
<dbReference type="AlphaFoldDB" id="A0A212LAU8"/>
<organism evidence="2">
    <name type="scientific">uncultured Desulfovibrio sp</name>
    <dbReference type="NCBI Taxonomy" id="167968"/>
    <lineage>
        <taxon>Bacteria</taxon>
        <taxon>Pseudomonadati</taxon>
        <taxon>Thermodesulfobacteriota</taxon>
        <taxon>Desulfovibrionia</taxon>
        <taxon>Desulfovibrionales</taxon>
        <taxon>Desulfovibrionaceae</taxon>
        <taxon>Desulfovibrio</taxon>
        <taxon>environmental samples</taxon>
    </lineage>
</organism>
<accession>A0A212LAU8</accession>